<dbReference type="PANTHER" id="PTHR34138:SF1">
    <property type="entry name" value="CELL SHAPE-DETERMINING PROTEIN MREC"/>
    <property type="match status" value="1"/>
</dbReference>
<evidence type="ECO:0000259" key="7">
    <source>
        <dbReference type="Pfam" id="PF04085"/>
    </source>
</evidence>
<proteinExistence type="inferred from homology"/>
<dbReference type="EMBL" id="LCBL01000001">
    <property type="protein sequence ID" value="KKS09704.1"/>
    <property type="molecule type" value="Genomic_DNA"/>
</dbReference>
<keyword evidence="6" id="KW-0812">Transmembrane</keyword>
<evidence type="ECO:0000256" key="5">
    <source>
        <dbReference type="SAM" id="Coils"/>
    </source>
</evidence>
<comment type="similarity">
    <text evidence="1">Belongs to the MreC family.</text>
</comment>
<keyword evidence="6" id="KW-1133">Transmembrane helix</keyword>
<evidence type="ECO:0000313" key="9">
    <source>
        <dbReference type="Proteomes" id="UP000033869"/>
    </source>
</evidence>
<dbReference type="InterPro" id="IPR055342">
    <property type="entry name" value="MreC_beta-barrel_core"/>
</dbReference>
<keyword evidence="5" id="KW-0175">Coiled coil</keyword>
<dbReference type="GO" id="GO:0005886">
    <property type="term" value="C:plasma membrane"/>
    <property type="evidence" value="ECO:0007669"/>
    <property type="project" value="TreeGrafter"/>
</dbReference>
<keyword evidence="6" id="KW-0472">Membrane</keyword>
<evidence type="ECO:0000313" key="8">
    <source>
        <dbReference type="EMBL" id="KKS09704.1"/>
    </source>
</evidence>
<gene>
    <name evidence="8" type="ORF">UU65_C0001G0109</name>
</gene>
<evidence type="ECO:0000256" key="4">
    <source>
        <dbReference type="ARBA" id="ARBA00032089"/>
    </source>
</evidence>
<feature type="transmembrane region" description="Helical" evidence="6">
    <location>
        <begin position="6"/>
        <end position="22"/>
    </location>
</feature>
<protein>
    <recommendedName>
        <fullName evidence="2">Cell shape-determining protein MreC</fullName>
    </recommendedName>
    <alternativeName>
        <fullName evidence="4">Cell shape protein MreC</fullName>
    </alternativeName>
</protein>
<dbReference type="PIRSF" id="PIRSF038471">
    <property type="entry name" value="MreC"/>
    <property type="match status" value="1"/>
</dbReference>
<dbReference type="InterPro" id="IPR007221">
    <property type="entry name" value="MreC"/>
</dbReference>
<dbReference type="AlphaFoldDB" id="A0A0G0W9M9"/>
<dbReference type="GO" id="GO:0008360">
    <property type="term" value="P:regulation of cell shape"/>
    <property type="evidence" value="ECO:0007669"/>
    <property type="project" value="UniProtKB-KW"/>
</dbReference>
<reference evidence="8 9" key="1">
    <citation type="journal article" date="2015" name="Nature">
        <title>rRNA introns, odd ribosomes, and small enigmatic genomes across a large radiation of phyla.</title>
        <authorList>
            <person name="Brown C.T."/>
            <person name="Hug L.A."/>
            <person name="Thomas B.C."/>
            <person name="Sharon I."/>
            <person name="Castelle C.J."/>
            <person name="Singh A."/>
            <person name="Wilkins M.J."/>
            <person name="Williams K.H."/>
            <person name="Banfield J.F."/>
        </authorList>
    </citation>
    <scope>NUCLEOTIDE SEQUENCE [LARGE SCALE GENOMIC DNA]</scope>
</reference>
<dbReference type="NCBIfam" id="TIGR00219">
    <property type="entry name" value="mreC"/>
    <property type="match status" value="1"/>
</dbReference>
<accession>A0A0G0W9M9</accession>
<evidence type="ECO:0000256" key="3">
    <source>
        <dbReference type="ARBA" id="ARBA00022960"/>
    </source>
</evidence>
<evidence type="ECO:0000256" key="1">
    <source>
        <dbReference type="ARBA" id="ARBA00009369"/>
    </source>
</evidence>
<dbReference type="Pfam" id="PF04085">
    <property type="entry name" value="MreC"/>
    <property type="match status" value="1"/>
</dbReference>
<dbReference type="InterPro" id="IPR042175">
    <property type="entry name" value="Cell/Rod_MreC_2"/>
</dbReference>
<name>A0A0G0W9M9_UNCC2</name>
<feature type="domain" description="Rod shape-determining protein MreC beta-barrel core" evidence="7">
    <location>
        <begin position="118"/>
        <end position="259"/>
    </location>
</feature>
<dbReference type="PANTHER" id="PTHR34138">
    <property type="entry name" value="CELL SHAPE-DETERMINING PROTEIN MREC"/>
    <property type="match status" value="1"/>
</dbReference>
<dbReference type="InterPro" id="IPR042177">
    <property type="entry name" value="Cell/Rod_1"/>
</dbReference>
<evidence type="ECO:0000256" key="6">
    <source>
        <dbReference type="SAM" id="Phobius"/>
    </source>
</evidence>
<dbReference type="Gene3D" id="2.40.10.350">
    <property type="entry name" value="Rod shape-determining protein MreC, domain 2"/>
    <property type="match status" value="1"/>
</dbReference>
<dbReference type="Gene3D" id="2.40.10.340">
    <property type="entry name" value="Rod shape-determining protein MreC, domain 1"/>
    <property type="match status" value="1"/>
</dbReference>
<feature type="coiled-coil region" evidence="5">
    <location>
        <begin position="57"/>
        <end position="105"/>
    </location>
</feature>
<dbReference type="Proteomes" id="UP000033869">
    <property type="component" value="Unassembled WGS sequence"/>
</dbReference>
<sequence length="260" mass="28466">MNKKKFITLIVSIALIIIFLHYKGVSNKVEGKLQQTTSPIGVVLSEFSAKIKFYYSLVTHIGQLQSENNELKKTNNELQSKIAELDEDKRENDNLKKLLRFSEDSKVNWIPADISAFDSSNIRQAVTINKGSKDGIKEGSSVISEGFLIGKVIELRENSAMVLLVIDPTSSIPVTVQGTLASGLVKGQIGFGLTLENVPQGEKISKGDIILTSGLGGEFPRGLIIGKIEEVLNKDNGIFQQAEVRPAADFKILKQVLIVN</sequence>
<comment type="caution">
    <text evidence="8">The sequence shown here is derived from an EMBL/GenBank/DDBJ whole genome shotgun (WGS) entry which is preliminary data.</text>
</comment>
<evidence type="ECO:0000256" key="2">
    <source>
        <dbReference type="ARBA" id="ARBA00013855"/>
    </source>
</evidence>
<dbReference type="PATRIC" id="fig|1618344.3.peg.115"/>
<organism evidence="8 9">
    <name type="scientific">candidate division CPR2 bacterium GW2011_GWC1_41_48</name>
    <dbReference type="NCBI Taxonomy" id="1618344"/>
    <lineage>
        <taxon>Bacteria</taxon>
        <taxon>Bacteria division CPR2</taxon>
    </lineage>
</organism>
<keyword evidence="3" id="KW-0133">Cell shape</keyword>